<organism evidence="1 2">
    <name type="scientific">Allacma fusca</name>
    <dbReference type="NCBI Taxonomy" id="39272"/>
    <lineage>
        <taxon>Eukaryota</taxon>
        <taxon>Metazoa</taxon>
        <taxon>Ecdysozoa</taxon>
        <taxon>Arthropoda</taxon>
        <taxon>Hexapoda</taxon>
        <taxon>Collembola</taxon>
        <taxon>Symphypleona</taxon>
        <taxon>Sminthuridae</taxon>
        <taxon>Allacma</taxon>
    </lineage>
</organism>
<dbReference type="Proteomes" id="UP000708208">
    <property type="component" value="Unassembled WGS sequence"/>
</dbReference>
<keyword evidence="2" id="KW-1185">Reference proteome</keyword>
<feature type="non-terminal residue" evidence="1">
    <location>
        <position position="118"/>
    </location>
</feature>
<comment type="caution">
    <text evidence="1">The sequence shown here is derived from an EMBL/GenBank/DDBJ whole genome shotgun (WGS) entry which is preliminary data.</text>
</comment>
<gene>
    <name evidence="1" type="ORF">AFUS01_LOCUS37995</name>
</gene>
<protein>
    <submittedName>
        <fullName evidence="1">Uncharacterized protein</fullName>
    </submittedName>
</protein>
<evidence type="ECO:0000313" key="2">
    <source>
        <dbReference type="Proteomes" id="UP000708208"/>
    </source>
</evidence>
<proteinExistence type="predicted"/>
<accession>A0A8J2PFX1</accession>
<sequence>AHDYRKFAAAKEDMQIIPVRNIQAEIKMTEVEQSLLDQKPAFLPFKPLANSPAIDHIKVPQPLLTIWFPQFVENIRGDSERSQQFKTLSQDLLSSSLQRDSEGLNKTQNENCLLIQIG</sequence>
<name>A0A8J2PFX1_9HEXA</name>
<dbReference type="AlphaFoldDB" id="A0A8J2PFX1"/>
<evidence type="ECO:0000313" key="1">
    <source>
        <dbReference type="EMBL" id="CAG7828042.1"/>
    </source>
</evidence>
<dbReference type="EMBL" id="CAJVCH010545928">
    <property type="protein sequence ID" value="CAG7828042.1"/>
    <property type="molecule type" value="Genomic_DNA"/>
</dbReference>
<reference evidence="1" key="1">
    <citation type="submission" date="2021-06" db="EMBL/GenBank/DDBJ databases">
        <authorList>
            <person name="Hodson N. C."/>
            <person name="Mongue J. A."/>
            <person name="Jaron S. K."/>
        </authorList>
    </citation>
    <scope>NUCLEOTIDE SEQUENCE</scope>
</reference>